<dbReference type="Proteomes" id="UP000319204">
    <property type="component" value="Unassembled WGS sequence"/>
</dbReference>
<sequence length="119" mass="13352">MRISGLYTFLVLLMLISCSNDDDVNEQALKNVVAIVKGQATCQTMDNGFVYEVELENTISTESNTSLKIIGITNLPEEMRTEGLKINMDIERAEFPDGACTANYSPEFFYQTIRTNIEP</sequence>
<dbReference type="EMBL" id="VNIK02000016">
    <property type="protein sequence ID" value="KAB5484524.1"/>
    <property type="molecule type" value="Genomic_DNA"/>
</dbReference>
<evidence type="ECO:0008006" key="3">
    <source>
        <dbReference type="Google" id="ProtNLM"/>
    </source>
</evidence>
<dbReference type="AlphaFoldDB" id="A0A5N5IKE9"/>
<evidence type="ECO:0000313" key="1">
    <source>
        <dbReference type="EMBL" id="KAB5484524.1"/>
    </source>
</evidence>
<dbReference type="RefSeq" id="WP_151891675.1">
    <property type="nucleotide sequence ID" value="NZ_VNIK02000016.1"/>
</dbReference>
<organism evidence="1 2">
    <name type="scientific">Flagellimonas hadalis</name>
    <dbReference type="NCBI Taxonomy" id="2597517"/>
    <lineage>
        <taxon>Bacteria</taxon>
        <taxon>Pseudomonadati</taxon>
        <taxon>Bacteroidota</taxon>
        <taxon>Flavobacteriia</taxon>
        <taxon>Flavobacteriales</taxon>
        <taxon>Flavobacteriaceae</taxon>
        <taxon>Flagellimonas</taxon>
    </lineage>
</organism>
<proteinExistence type="predicted"/>
<dbReference type="PROSITE" id="PS51257">
    <property type="entry name" value="PROKAR_LIPOPROTEIN"/>
    <property type="match status" value="1"/>
</dbReference>
<gene>
    <name evidence="1" type="ORF">FOT42_016785</name>
</gene>
<reference evidence="1" key="1">
    <citation type="submission" date="2019-10" db="EMBL/GenBank/DDBJ databases">
        <title>Muricauda hadale sp. nov., a piezophilic bacterium isolated from hadopelagic water of the Mariana Trench.</title>
        <authorList>
            <person name="Wei Y."/>
        </authorList>
    </citation>
    <scope>NUCLEOTIDE SEQUENCE [LARGE SCALE GENOMIC DNA]</scope>
    <source>
        <strain evidence="1">MT-229</strain>
    </source>
</reference>
<keyword evidence="2" id="KW-1185">Reference proteome</keyword>
<accession>A0A5N5IKE9</accession>
<evidence type="ECO:0000313" key="2">
    <source>
        <dbReference type="Proteomes" id="UP000319204"/>
    </source>
</evidence>
<dbReference type="OrthoDB" id="1452855at2"/>
<protein>
    <recommendedName>
        <fullName evidence="3">Lipoprotein</fullName>
    </recommendedName>
</protein>
<name>A0A5N5IKE9_9FLAO</name>
<comment type="caution">
    <text evidence="1">The sequence shown here is derived from an EMBL/GenBank/DDBJ whole genome shotgun (WGS) entry which is preliminary data.</text>
</comment>